<protein>
    <submittedName>
        <fullName evidence="2">Uncharacterized protein</fullName>
    </submittedName>
</protein>
<dbReference type="OrthoDB" id="346403at2759"/>
<reference evidence="2" key="1">
    <citation type="submission" date="2013-10" db="EMBL/GenBank/DDBJ databases">
        <title>Genomic analysis of the causative agents of coccidiosis in chickens.</title>
        <authorList>
            <person name="Reid A.J."/>
            <person name="Blake D."/>
            <person name="Billington K."/>
            <person name="Browne H."/>
            <person name="Dunn M."/>
            <person name="Hung S."/>
            <person name="Kawahara F."/>
            <person name="Miranda-Saavedra D."/>
            <person name="Mourier T."/>
            <person name="Nagra H."/>
            <person name="Otto T.D."/>
            <person name="Rawlings N."/>
            <person name="Sanchez A."/>
            <person name="Sanders M."/>
            <person name="Subramaniam C."/>
            <person name="Tay Y."/>
            <person name="Dear P."/>
            <person name="Doerig C."/>
            <person name="Gruber A."/>
            <person name="Parkinson J."/>
            <person name="Shirley M."/>
            <person name="Wan K.L."/>
            <person name="Berriman M."/>
            <person name="Tomley F."/>
            <person name="Pain A."/>
        </authorList>
    </citation>
    <scope>NUCLEOTIDE SEQUENCE [LARGE SCALE GENOMIC DNA]</scope>
    <source>
        <strain evidence="2">Houghton</strain>
    </source>
</reference>
<evidence type="ECO:0000313" key="3">
    <source>
        <dbReference type="Proteomes" id="UP000018201"/>
    </source>
</evidence>
<evidence type="ECO:0000313" key="2">
    <source>
        <dbReference type="EMBL" id="CDI76094.1"/>
    </source>
</evidence>
<dbReference type="Proteomes" id="UP000018201">
    <property type="component" value="Unassembled WGS sequence"/>
</dbReference>
<accession>U6GBZ2</accession>
<name>U6GBZ2_9EIME</name>
<organism evidence="2 3">
    <name type="scientific">Eimeria praecox</name>
    <dbReference type="NCBI Taxonomy" id="51316"/>
    <lineage>
        <taxon>Eukaryota</taxon>
        <taxon>Sar</taxon>
        <taxon>Alveolata</taxon>
        <taxon>Apicomplexa</taxon>
        <taxon>Conoidasida</taxon>
        <taxon>Coccidia</taxon>
        <taxon>Eucoccidiorida</taxon>
        <taxon>Eimeriorina</taxon>
        <taxon>Eimeriidae</taxon>
        <taxon>Eimeria</taxon>
    </lineage>
</organism>
<evidence type="ECO:0000256" key="1">
    <source>
        <dbReference type="SAM" id="MobiDB-lite"/>
    </source>
</evidence>
<feature type="compositionally biased region" description="Low complexity" evidence="1">
    <location>
        <begin position="97"/>
        <end position="108"/>
    </location>
</feature>
<reference evidence="2" key="2">
    <citation type="submission" date="2013-10" db="EMBL/GenBank/DDBJ databases">
        <authorList>
            <person name="Aslett M."/>
        </authorList>
    </citation>
    <scope>NUCLEOTIDE SEQUENCE [LARGE SCALE GENOMIC DNA]</scope>
    <source>
        <strain evidence="2">Houghton</strain>
    </source>
</reference>
<feature type="region of interest" description="Disordered" evidence="1">
    <location>
        <begin position="58"/>
        <end position="139"/>
    </location>
</feature>
<sequence length="384" mass="42355">MTCKLATMRASKFLRHAAAAAAAVAVLGTFQVPSDPSNRVGFCGGNFGYIWAVEAGDSNGRDSEEGPSDMGGDDRGSEGGGAAKSNAKDASVKQMNEGDGNPNEDGGNAKSQEAQSGDSKKQSNLRGSASNNKNSTLLQPANATLERIFGMFSDLGKDANHPLAEQVKEAKDFNEFIDRVFVPRLQTPPKYAGALECLNESIYRDLLSGPKKAKTSPHMLQHAYSALRRSPMVLEVPALFIELRQDTDKREWEVRRRREIHFYERKGEPIPERVQLSAEDVMALEAEEPRDREEDISEPEMASRVTLINGWMKEQFRLRLYYRQRIGLLKGDPQDLVDTFNPGPQYVSVSVEEVIGLSYNAVLDPEPEIDDSEINGPSARAAEF</sequence>
<proteinExistence type="predicted"/>
<gene>
    <name evidence="2" type="ORF">EPH_0006860</name>
</gene>
<dbReference type="VEuPathDB" id="ToxoDB:EPH_0006860"/>
<keyword evidence="3" id="KW-1185">Reference proteome</keyword>
<feature type="compositionally biased region" description="Polar residues" evidence="1">
    <location>
        <begin position="109"/>
        <end position="139"/>
    </location>
</feature>
<dbReference type="EMBL" id="HG691300">
    <property type="protein sequence ID" value="CDI76094.1"/>
    <property type="molecule type" value="Genomic_DNA"/>
</dbReference>
<dbReference type="AlphaFoldDB" id="U6GBZ2"/>